<feature type="coiled-coil region" evidence="1">
    <location>
        <begin position="364"/>
        <end position="404"/>
    </location>
</feature>
<proteinExistence type="predicted"/>
<dbReference type="AlphaFoldDB" id="C1FHL9"/>
<dbReference type="EMBL" id="CP001576">
    <property type="protein sequence ID" value="ACO70123.1"/>
    <property type="molecule type" value="Genomic_DNA"/>
</dbReference>
<dbReference type="GeneID" id="8246864"/>
<dbReference type="STRING" id="296587.C1FHL9"/>
<feature type="coiled-coil region" evidence="1">
    <location>
        <begin position="91"/>
        <end position="265"/>
    </location>
</feature>
<evidence type="ECO:0000256" key="1">
    <source>
        <dbReference type="SAM" id="Coils"/>
    </source>
</evidence>
<feature type="compositionally biased region" description="Acidic residues" evidence="2">
    <location>
        <begin position="585"/>
        <end position="596"/>
    </location>
</feature>
<evidence type="ECO:0000313" key="4">
    <source>
        <dbReference type="Proteomes" id="UP000002009"/>
    </source>
</evidence>
<gene>
    <name evidence="3" type="ORF">MICPUN_113875</name>
</gene>
<dbReference type="InParanoid" id="C1FHL9"/>
<evidence type="ECO:0000313" key="3">
    <source>
        <dbReference type="EMBL" id="ACO70123.1"/>
    </source>
</evidence>
<feature type="region of interest" description="Disordered" evidence="2">
    <location>
        <begin position="462"/>
        <end position="596"/>
    </location>
</feature>
<keyword evidence="4" id="KW-1185">Reference proteome</keyword>
<dbReference type="Proteomes" id="UP000002009">
    <property type="component" value="Chromosome 10"/>
</dbReference>
<name>C1FHL9_MICCC</name>
<reference evidence="3 4" key="1">
    <citation type="journal article" date="2009" name="Science">
        <title>Green evolution and dynamic adaptations revealed by genomes of the marine picoeukaryotes Micromonas.</title>
        <authorList>
            <person name="Worden A.Z."/>
            <person name="Lee J.H."/>
            <person name="Mock T."/>
            <person name="Rouze P."/>
            <person name="Simmons M.P."/>
            <person name="Aerts A.L."/>
            <person name="Allen A.E."/>
            <person name="Cuvelier M.L."/>
            <person name="Derelle E."/>
            <person name="Everett M.V."/>
            <person name="Foulon E."/>
            <person name="Grimwood J."/>
            <person name="Gundlach H."/>
            <person name="Henrissat B."/>
            <person name="Napoli C."/>
            <person name="McDonald S.M."/>
            <person name="Parker M.S."/>
            <person name="Rombauts S."/>
            <person name="Salamov A."/>
            <person name="Von Dassow P."/>
            <person name="Badger J.H."/>
            <person name="Coutinho P.M."/>
            <person name="Demir E."/>
            <person name="Dubchak I."/>
            <person name="Gentemann C."/>
            <person name="Eikrem W."/>
            <person name="Gready J.E."/>
            <person name="John U."/>
            <person name="Lanier W."/>
            <person name="Lindquist E.A."/>
            <person name="Lucas S."/>
            <person name="Mayer K.F."/>
            <person name="Moreau H."/>
            <person name="Not F."/>
            <person name="Otillar R."/>
            <person name="Panaud O."/>
            <person name="Pangilinan J."/>
            <person name="Paulsen I."/>
            <person name="Piegu B."/>
            <person name="Poliakov A."/>
            <person name="Robbens S."/>
            <person name="Schmutz J."/>
            <person name="Toulza E."/>
            <person name="Wyss T."/>
            <person name="Zelensky A."/>
            <person name="Zhou K."/>
            <person name="Armbrust E.V."/>
            <person name="Bhattacharya D."/>
            <person name="Goodenough U.W."/>
            <person name="Van de Peer Y."/>
            <person name="Grigoriev I.V."/>
        </authorList>
    </citation>
    <scope>NUCLEOTIDE SEQUENCE [LARGE SCALE GENOMIC DNA]</scope>
    <source>
        <strain evidence="4">RCC299 / NOUM17</strain>
    </source>
</reference>
<feature type="compositionally biased region" description="Basic and acidic residues" evidence="2">
    <location>
        <begin position="311"/>
        <end position="323"/>
    </location>
</feature>
<accession>C1FHL9</accession>
<feature type="region of interest" description="Disordered" evidence="2">
    <location>
        <begin position="304"/>
        <end position="323"/>
    </location>
</feature>
<feature type="compositionally biased region" description="Polar residues" evidence="2">
    <location>
        <begin position="497"/>
        <end position="516"/>
    </location>
</feature>
<protein>
    <submittedName>
        <fullName evidence="3">Uncharacterized protein</fullName>
    </submittedName>
</protein>
<evidence type="ECO:0000256" key="2">
    <source>
        <dbReference type="SAM" id="MobiDB-lite"/>
    </source>
</evidence>
<organism evidence="3 4">
    <name type="scientific">Micromonas commoda (strain RCC299 / NOUM17 / CCMP2709)</name>
    <name type="common">Picoplanktonic green alga</name>
    <dbReference type="NCBI Taxonomy" id="296587"/>
    <lineage>
        <taxon>Eukaryota</taxon>
        <taxon>Viridiplantae</taxon>
        <taxon>Chlorophyta</taxon>
        <taxon>Mamiellophyceae</taxon>
        <taxon>Mamiellales</taxon>
        <taxon>Mamiellaceae</taxon>
        <taxon>Micromonas</taxon>
    </lineage>
</organism>
<sequence>MEAGVDPFTLLERPLESFKQKGLTDDLVKMAHATHLKTRAAKIDALLKDRAKLPIGFKPNKKKDFAVATKPKKGESAVEAAMKLLGDEKGVEKIKEAAAKVEKQRLKMEADRKRYEALEDQIQREYNAKMAAVNARAAAVKDEMARKEQQRLDDQIAKGKAQAKAADKFEVDERKHALQKLEEEMAELEVQRKAALREKRKEEKREREREQAELERRAKMALLAAKKEQAIEHLRLEVEERAQRLEEFQSELTSLRAERLKMSRDGPNLPDRIKANLERQQAVQERHKEELIMMRMAKDAHAAAGRVTADNSEKRAEQERISAEKRARVQALVEAKTRSKMEKIEAHKARQEAYAVKLEKDRKKEAARKKVEEQLKVAERMERVQNVKRKKEVYLARLRDQTAEKMGRGSLFSGTKKAMAKERYDSNCDRALKESVAKFEASETLRVATRERWLAAEMDKKRLNDAIGKKQTAQKPKPKPAPSPAPASYKPTPPASVTASQQVSQPASRTVSQAPSEGSMASYAAAKKLEEAPAPTAPISSDDPTPPMEPSSGEEFTRSFETEELEPPVVPSAEPEGERTRDTMDSIDDSLEVIHL</sequence>
<dbReference type="KEGG" id="mis:MICPUN_113875"/>
<dbReference type="RefSeq" id="XP_002508865.1">
    <property type="nucleotide sequence ID" value="XM_002508819.1"/>
</dbReference>
<keyword evidence="1" id="KW-0175">Coiled coil</keyword>